<evidence type="ECO:0000313" key="8">
    <source>
        <dbReference type="EMBL" id="QAY59341.1"/>
    </source>
</evidence>
<dbReference type="GO" id="GO:0030596">
    <property type="term" value="F:alpha-L-rhamnosidase activity"/>
    <property type="evidence" value="ECO:0007669"/>
    <property type="project" value="UniProtKB-EC"/>
</dbReference>
<dbReference type="Gene3D" id="1.50.10.10">
    <property type="match status" value="1"/>
</dbReference>
<keyword evidence="3" id="KW-0378">Hydrolase</keyword>
<dbReference type="KEGG" id="mprt:ET475_04600"/>
<protein>
    <recommendedName>
        <fullName evidence="2">alpha-L-rhamnosidase</fullName>
        <ecNumber evidence="2">3.2.1.40</ecNumber>
    </recommendedName>
</protein>
<gene>
    <name evidence="8" type="ORF">ET475_04600</name>
</gene>
<comment type="catalytic activity">
    <reaction evidence="1">
        <text>Hydrolysis of terminal non-reducing alpha-L-rhamnose residues in alpha-L-rhamnosides.</text>
        <dbReference type="EC" id="3.2.1.40"/>
    </reaction>
</comment>
<dbReference type="InterPro" id="IPR035398">
    <property type="entry name" value="Bac_rhamnosid_C"/>
</dbReference>
<evidence type="ECO:0000256" key="3">
    <source>
        <dbReference type="ARBA" id="ARBA00022801"/>
    </source>
</evidence>
<dbReference type="InterPro" id="IPR013783">
    <property type="entry name" value="Ig-like_fold"/>
</dbReference>
<dbReference type="PIRSF" id="PIRSF010631">
    <property type="entry name" value="A-rhamnsds"/>
    <property type="match status" value="1"/>
</dbReference>
<evidence type="ECO:0000259" key="7">
    <source>
        <dbReference type="Pfam" id="PF17390"/>
    </source>
</evidence>
<evidence type="ECO:0000256" key="1">
    <source>
        <dbReference type="ARBA" id="ARBA00001445"/>
    </source>
</evidence>
<dbReference type="Pfam" id="PF17390">
    <property type="entry name" value="Bac_rhamnosid_C"/>
    <property type="match status" value="1"/>
</dbReference>
<dbReference type="InterPro" id="IPR013737">
    <property type="entry name" value="Bac_rhamnosid_N"/>
</dbReference>
<evidence type="ECO:0000259" key="5">
    <source>
        <dbReference type="Pfam" id="PF08531"/>
    </source>
</evidence>
<dbReference type="PANTHER" id="PTHR33307:SF6">
    <property type="entry name" value="ALPHA-RHAMNOSIDASE (EUROFUNG)-RELATED"/>
    <property type="match status" value="1"/>
</dbReference>
<dbReference type="PANTHER" id="PTHR33307">
    <property type="entry name" value="ALPHA-RHAMNOSIDASE (EUROFUNG)"/>
    <property type="match status" value="1"/>
</dbReference>
<dbReference type="OrthoDB" id="9761045at2"/>
<reference evidence="8 9" key="1">
    <citation type="submission" date="2019-01" db="EMBL/GenBank/DDBJ databases">
        <title>Genome sequencing of strain DFW100M-13.</title>
        <authorList>
            <person name="Heo J."/>
            <person name="Kim S.-J."/>
            <person name="Kim J.-S."/>
            <person name="Hong S.-B."/>
            <person name="Kwon S.-W."/>
        </authorList>
    </citation>
    <scope>NUCLEOTIDE SEQUENCE [LARGE SCALE GENOMIC DNA]</scope>
    <source>
        <strain evidence="8 9">DFW100M-13</strain>
    </source>
</reference>
<dbReference type="Pfam" id="PF25788">
    <property type="entry name" value="Ig_Rha78A_N"/>
    <property type="match status" value="1"/>
</dbReference>
<dbReference type="GO" id="GO:0005975">
    <property type="term" value="P:carbohydrate metabolic process"/>
    <property type="evidence" value="ECO:0007669"/>
    <property type="project" value="InterPro"/>
</dbReference>
<evidence type="ECO:0000259" key="4">
    <source>
        <dbReference type="Pfam" id="PF05592"/>
    </source>
</evidence>
<dbReference type="EMBL" id="CP035494">
    <property type="protein sequence ID" value="QAY59341.1"/>
    <property type="molecule type" value="Genomic_DNA"/>
</dbReference>
<dbReference type="InterPro" id="IPR008902">
    <property type="entry name" value="Rhamnosid_concanavalin"/>
</dbReference>
<dbReference type="InterPro" id="IPR035396">
    <property type="entry name" value="Bac_rhamnosid6H"/>
</dbReference>
<feature type="domain" description="Alpha-L-rhamnosidase C-terminal" evidence="7">
    <location>
        <begin position="817"/>
        <end position="885"/>
    </location>
</feature>
<dbReference type="Pfam" id="PF05592">
    <property type="entry name" value="Bac_rhamnosid"/>
    <property type="match status" value="1"/>
</dbReference>
<dbReference type="Proteomes" id="UP000293995">
    <property type="component" value="Chromosome"/>
</dbReference>
<dbReference type="RefSeq" id="WP_129386459.1">
    <property type="nucleotide sequence ID" value="NZ_CP035494.1"/>
</dbReference>
<dbReference type="Pfam" id="PF08531">
    <property type="entry name" value="Bac_rhamnosid_N"/>
    <property type="match status" value="1"/>
</dbReference>
<organism evidence="8 9">
    <name type="scientific">Microbacterium protaetiae</name>
    <dbReference type="NCBI Taxonomy" id="2509458"/>
    <lineage>
        <taxon>Bacteria</taxon>
        <taxon>Bacillati</taxon>
        <taxon>Actinomycetota</taxon>
        <taxon>Actinomycetes</taxon>
        <taxon>Micrococcales</taxon>
        <taxon>Microbacteriaceae</taxon>
        <taxon>Microbacterium</taxon>
    </lineage>
</organism>
<sequence>MTVCRDLRVEYLTAPIGLGTAVPRFTWLVDHDQAAFEVQVSDAAGPVWAPGPADSHETALIEYRGTPLRSNTVYTWRVRSRTTAGAWTAWAESTFETALLHVTDWQAAWVEPEQQDALVERWSILDWIRGLEPEGAPEQRLRPPQLIRQRFTLDAAPVRARLYATAHGVYSAFVNGARADDQVLAPGSDAYLRRLSVQCYDVTARLHEGENVLALALADGWWAGRIGLTGSSAQFGTRTAAIWQVHIDHADGTSQVVASGADARSAPGPWAYADLFIGERFDRRADPDGWNRVGFADDEWRPVRETGHDHTTLRPFAGEPVRRVHELRAVSVVETAAGFVVDFGQVIAGRVRVRLYKTTPGQQVVIEHTETLAADGSWFDNIVGINKDQADVFIGAGGDDQWEPEFTFHGFRYVRVRGIDRLDSSDIVAVVLASDLEQTGGFAASDPRLQRLHDNVVWSQRGNFLSIPTDCPQRERAGWAGDLQVFAAAATNNAQVVPFLSRWLDNLRADQLPDGRVPIFSPRSPFDAQAAADANGVGSIVAAAGWSDAIAIVPWTLYERTGDRRLLEDNYAAVCRWIAYQRETAASELPTRLHGVELTAAQRRHQALLYNTGEQFGDWLTPSTLRGRPLHEAIGIAPALTGEYIAPMFQAQTLSLAAAMAGVLGRSNEAAELTDRAAEVRAAFAAEYVDAAGDLPVRLQGLYVLALTFDMVPPARRSATAARLVELVHARGDRLDTGFLSTPYLLDVLWDHGYPALARTLLWQREMPSWLYEVDHGATTIWENWDAVSPEGVIRPASLNHYAPGSVDDWLYRRVAGIRSTSPGYRTAVIEPDLDSGLQHVRTQVGTPYGRIGVEWQRGADAASVTVDIPHGIAARLVLPGHDVVLPVGHSSHTAEPS</sequence>
<proteinExistence type="predicted"/>
<evidence type="ECO:0000256" key="2">
    <source>
        <dbReference type="ARBA" id="ARBA00012652"/>
    </source>
</evidence>
<dbReference type="Gene3D" id="2.60.120.260">
    <property type="entry name" value="Galactose-binding domain-like"/>
    <property type="match status" value="2"/>
</dbReference>
<dbReference type="InterPro" id="IPR016007">
    <property type="entry name" value="Alpha_rhamnosid"/>
</dbReference>
<dbReference type="Pfam" id="PF17389">
    <property type="entry name" value="Bac_rhamnosid6H"/>
    <property type="match status" value="1"/>
</dbReference>
<dbReference type="InterPro" id="IPR012341">
    <property type="entry name" value="6hp_glycosidase-like_sf"/>
</dbReference>
<dbReference type="InterPro" id="IPR008928">
    <property type="entry name" value="6-hairpin_glycosidase_sf"/>
</dbReference>
<evidence type="ECO:0000313" key="9">
    <source>
        <dbReference type="Proteomes" id="UP000293995"/>
    </source>
</evidence>
<dbReference type="SUPFAM" id="SSF48208">
    <property type="entry name" value="Six-hairpin glycosidases"/>
    <property type="match status" value="1"/>
</dbReference>
<feature type="domain" description="Bacterial alpha-L-rhamnosidase N-terminal" evidence="5">
    <location>
        <begin position="157"/>
        <end position="324"/>
    </location>
</feature>
<feature type="domain" description="Alpha-L-rhamnosidase concanavalin-like" evidence="4">
    <location>
        <begin position="339"/>
        <end position="432"/>
    </location>
</feature>
<name>A0A4V0YD36_9MICO</name>
<dbReference type="EC" id="3.2.1.40" evidence="2"/>
<feature type="domain" description="Alpha-L-rhamnosidase six-hairpin glycosidase" evidence="6">
    <location>
        <begin position="437"/>
        <end position="815"/>
    </location>
</feature>
<dbReference type="Gene3D" id="2.60.40.10">
    <property type="entry name" value="Immunoglobulins"/>
    <property type="match status" value="1"/>
</dbReference>
<dbReference type="AlphaFoldDB" id="A0A4V0YD36"/>
<dbReference type="Gene3D" id="2.60.420.10">
    <property type="entry name" value="Maltose phosphorylase, domain 3"/>
    <property type="match status" value="1"/>
</dbReference>
<keyword evidence="9" id="KW-1185">Reference proteome</keyword>
<accession>A0A4V0YD36</accession>
<evidence type="ECO:0000259" key="6">
    <source>
        <dbReference type="Pfam" id="PF17389"/>
    </source>
</evidence>